<name>A0A0D0A9D1_9AGAM</name>
<accession>A0A0D0A9D1</accession>
<dbReference type="Proteomes" id="UP000054485">
    <property type="component" value="Unassembled WGS sequence"/>
</dbReference>
<keyword evidence="2" id="KW-1185">Reference proteome</keyword>
<reference evidence="2" key="2">
    <citation type="submission" date="2015-01" db="EMBL/GenBank/DDBJ databases">
        <title>Evolutionary Origins and Diversification of the Mycorrhizal Mutualists.</title>
        <authorList>
            <consortium name="DOE Joint Genome Institute"/>
            <consortium name="Mycorrhizal Genomics Consortium"/>
            <person name="Kohler A."/>
            <person name="Kuo A."/>
            <person name="Nagy L.G."/>
            <person name="Floudas D."/>
            <person name="Copeland A."/>
            <person name="Barry K.W."/>
            <person name="Cichocki N."/>
            <person name="Veneault-Fourrey C."/>
            <person name="LaButti K."/>
            <person name="Lindquist E.A."/>
            <person name="Lipzen A."/>
            <person name="Lundell T."/>
            <person name="Morin E."/>
            <person name="Murat C."/>
            <person name="Riley R."/>
            <person name="Ohm R."/>
            <person name="Sun H."/>
            <person name="Tunlid A."/>
            <person name="Henrissat B."/>
            <person name="Grigoriev I.V."/>
            <person name="Hibbett D.S."/>
            <person name="Martin F."/>
        </authorList>
    </citation>
    <scope>NUCLEOTIDE SEQUENCE [LARGE SCALE GENOMIC DNA]</scope>
    <source>
        <strain evidence="2">UH-Slu-Lm8-n1</strain>
    </source>
</reference>
<protein>
    <submittedName>
        <fullName evidence="1">Uncharacterized protein</fullName>
    </submittedName>
</protein>
<proteinExistence type="predicted"/>
<reference evidence="1 2" key="1">
    <citation type="submission" date="2014-04" db="EMBL/GenBank/DDBJ databases">
        <authorList>
            <consortium name="DOE Joint Genome Institute"/>
            <person name="Kuo A."/>
            <person name="Ruytinx J."/>
            <person name="Rineau F."/>
            <person name="Colpaert J."/>
            <person name="Kohler A."/>
            <person name="Nagy L.G."/>
            <person name="Floudas D."/>
            <person name="Copeland A."/>
            <person name="Barry K.W."/>
            <person name="Cichocki N."/>
            <person name="Veneault-Fourrey C."/>
            <person name="LaButti K."/>
            <person name="Lindquist E.A."/>
            <person name="Lipzen A."/>
            <person name="Lundell T."/>
            <person name="Morin E."/>
            <person name="Murat C."/>
            <person name="Sun H."/>
            <person name="Tunlid A."/>
            <person name="Henrissat B."/>
            <person name="Grigoriev I.V."/>
            <person name="Hibbett D.S."/>
            <person name="Martin F."/>
            <person name="Nordberg H.P."/>
            <person name="Cantor M.N."/>
            <person name="Hua S.X."/>
        </authorList>
    </citation>
    <scope>NUCLEOTIDE SEQUENCE [LARGE SCALE GENOMIC DNA]</scope>
    <source>
        <strain evidence="1 2">UH-Slu-Lm8-n1</strain>
    </source>
</reference>
<evidence type="ECO:0000313" key="1">
    <source>
        <dbReference type="EMBL" id="KIK38376.1"/>
    </source>
</evidence>
<organism evidence="1 2">
    <name type="scientific">Suillus luteus UH-Slu-Lm8-n1</name>
    <dbReference type="NCBI Taxonomy" id="930992"/>
    <lineage>
        <taxon>Eukaryota</taxon>
        <taxon>Fungi</taxon>
        <taxon>Dikarya</taxon>
        <taxon>Basidiomycota</taxon>
        <taxon>Agaricomycotina</taxon>
        <taxon>Agaricomycetes</taxon>
        <taxon>Agaricomycetidae</taxon>
        <taxon>Boletales</taxon>
        <taxon>Suillineae</taxon>
        <taxon>Suillaceae</taxon>
        <taxon>Suillus</taxon>
    </lineage>
</organism>
<sequence>MAFRRFPCIATQPPLVESLVENDGRILSTAVQMPPYHSQFMFQNSQLWLVHCCVAKFAAASCIMHQRCSFGTRHTTESYMDESTHTYCSGTLCLVQ</sequence>
<dbReference type="InParanoid" id="A0A0D0A9D1"/>
<dbReference type="AlphaFoldDB" id="A0A0D0A9D1"/>
<dbReference type="EMBL" id="KN835397">
    <property type="protein sequence ID" value="KIK38376.1"/>
    <property type="molecule type" value="Genomic_DNA"/>
</dbReference>
<gene>
    <name evidence="1" type="ORF">CY34DRAFT_809422</name>
</gene>
<dbReference type="HOGENOM" id="CLU_2361133_0_0_1"/>
<evidence type="ECO:0000313" key="2">
    <source>
        <dbReference type="Proteomes" id="UP000054485"/>
    </source>
</evidence>